<evidence type="ECO:0000313" key="2">
    <source>
        <dbReference type="EMBL" id="BBH53723.1"/>
    </source>
</evidence>
<keyword evidence="1" id="KW-0472">Membrane</keyword>
<dbReference type="RefSeq" id="WP_130610148.1">
    <property type="nucleotide sequence ID" value="NZ_AP019368.1"/>
</dbReference>
<evidence type="ECO:0000313" key="3">
    <source>
        <dbReference type="Proteomes" id="UP000291236"/>
    </source>
</evidence>
<organism evidence="2 3">
    <name type="scientific">Fluviispira sanaruensis</name>
    <dbReference type="NCBI Taxonomy" id="2493639"/>
    <lineage>
        <taxon>Bacteria</taxon>
        <taxon>Pseudomonadati</taxon>
        <taxon>Bdellovibrionota</taxon>
        <taxon>Oligoflexia</taxon>
        <taxon>Silvanigrellales</taxon>
        <taxon>Silvanigrellaceae</taxon>
        <taxon>Fluviispira</taxon>
    </lineage>
</organism>
<sequence length="431" mass="51550">MSSDDHNMHECRENFLRLVLKDPPLMKSKSSQSYFESYIKNKNKLDFYLTNREKLIFLIGPSGCGKSHFIENYKKSQNKEYYFKTKNFIGISRLNEAYLHLSGYLKSLIIIFSLIFFIFIVSNIIEYYDFEFISLSILLFYIFAVNKFNITYACSEYISFFSKRMALKGLPIMSLAYQILEKRNISYLNKHKVMIIEDLDCSSLKENDKWALLSNLWNLKTTYIVLLNYMNLDCSLDSMRFHLLQKCEKLEGKMIEFNPSWQLNEMIMIEYLRSLFLLNDEFKTPFYRPAWLEYFTPRELICTIDKFKYDFAQYKFKKYGETGDVFFNCILIRTFLLAYMDKQCLLNIDDTLKIYFVGKEDSATPQIIKIFYQSIETFLSNDVFNREQEETSLAIRKQIFLESEEQLLKFFDENLNNWNKNDENASEKTDR</sequence>
<dbReference type="AlphaFoldDB" id="A0A4P2VKA9"/>
<dbReference type="OrthoDB" id="9806479at2"/>
<dbReference type="Proteomes" id="UP000291236">
    <property type="component" value="Chromosome"/>
</dbReference>
<evidence type="ECO:0000256" key="1">
    <source>
        <dbReference type="SAM" id="Phobius"/>
    </source>
</evidence>
<protein>
    <submittedName>
        <fullName evidence="2">Uncharacterized protein</fullName>
    </submittedName>
</protein>
<dbReference type="EMBL" id="AP019368">
    <property type="protein sequence ID" value="BBH53723.1"/>
    <property type="molecule type" value="Genomic_DNA"/>
</dbReference>
<feature type="transmembrane region" description="Helical" evidence="1">
    <location>
        <begin position="103"/>
        <end position="125"/>
    </location>
</feature>
<dbReference type="InterPro" id="IPR027417">
    <property type="entry name" value="P-loop_NTPase"/>
</dbReference>
<keyword evidence="3" id="KW-1185">Reference proteome</keyword>
<gene>
    <name evidence="2" type="ORF">JCM31447_21700</name>
</gene>
<keyword evidence="1" id="KW-0812">Transmembrane</keyword>
<keyword evidence="1" id="KW-1133">Transmembrane helix</keyword>
<proteinExistence type="predicted"/>
<dbReference type="KEGG" id="sbf:JCM31447_21700"/>
<accession>A0A4P2VKA9</accession>
<feature type="transmembrane region" description="Helical" evidence="1">
    <location>
        <begin position="137"/>
        <end position="158"/>
    </location>
</feature>
<reference evidence="2 3" key="1">
    <citation type="submission" date="2018-12" db="EMBL/GenBank/DDBJ databases">
        <title>Rubrispira sanarue gen. nov., sp., nov., a member of the order Silvanigrellales, isolated from a brackish lake in Hamamatsu Japan.</title>
        <authorList>
            <person name="Maejima Y."/>
            <person name="Iino T."/>
            <person name="Muraguchi Y."/>
            <person name="Fukuda K."/>
            <person name="Nojiri H."/>
            <person name="Ohkuma M."/>
            <person name="Moriuchi R."/>
            <person name="Dohra H."/>
            <person name="Kimbara K."/>
            <person name="Shintani M."/>
        </authorList>
    </citation>
    <scope>NUCLEOTIDE SEQUENCE [LARGE SCALE GENOMIC DNA]</scope>
    <source>
        <strain evidence="2 3">RF1110005</strain>
    </source>
</reference>
<name>A0A4P2VKA9_FLUSA</name>
<dbReference type="SUPFAM" id="SSF52540">
    <property type="entry name" value="P-loop containing nucleoside triphosphate hydrolases"/>
    <property type="match status" value="1"/>
</dbReference>